<dbReference type="GO" id="GO:0032797">
    <property type="term" value="C:SMN complex"/>
    <property type="evidence" value="ECO:0007669"/>
    <property type="project" value="TreeGrafter"/>
</dbReference>
<name>A0A915LNL2_MELJA</name>
<comment type="similarity">
    <text evidence="1">Belongs to the gemin-2 family.</text>
</comment>
<dbReference type="PROSITE" id="PS50238">
    <property type="entry name" value="RHOGAP"/>
    <property type="match status" value="1"/>
</dbReference>
<proteinExistence type="inferred from homology"/>
<dbReference type="GO" id="GO:0005634">
    <property type="term" value="C:nucleus"/>
    <property type="evidence" value="ECO:0007669"/>
    <property type="project" value="TreeGrafter"/>
</dbReference>
<keyword evidence="3" id="KW-1185">Reference proteome</keyword>
<dbReference type="InterPro" id="IPR008936">
    <property type="entry name" value="Rho_GTPase_activation_prot"/>
</dbReference>
<dbReference type="GO" id="GO:0000387">
    <property type="term" value="P:spliceosomal snRNP assembly"/>
    <property type="evidence" value="ECO:0007669"/>
    <property type="project" value="InterPro"/>
</dbReference>
<dbReference type="Gene3D" id="1.20.58.1070">
    <property type="match status" value="1"/>
</dbReference>
<protein>
    <submittedName>
        <fullName evidence="4">Rho-GAP domain-containing protein</fullName>
    </submittedName>
</protein>
<dbReference type="GO" id="GO:0007165">
    <property type="term" value="P:signal transduction"/>
    <property type="evidence" value="ECO:0007669"/>
    <property type="project" value="InterPro"/>
</dbReference>
<dbReference type="InterPro" id="IPR000198">
    <property type="entry name" value="RhoGAP_dom"/>
</dbReference>
<dbReference type="PANTHER" id="PTHR12794:SF0">
    <property type="entry name" value="GEM-ASSOCIATED PROTEIN 2"/>
    <property type="match status" value="1"/>
</dbReference>
<evidence type="ECO:0000259" key="2">
    <source>
        <dbReference type="PROSITE" id="PS50238"/>
    </source>
</evidence>
<dbReference type="PANTHER" id="PTHR12794">
    <property type="entry name" value="GEMIN2"/>
    <property type="match status" value="1"/>
</dbReference>
<organism evidence="3 4">
    <name type="scientific">Meloidogyne javanica</name>
    <name type="common">Root-knot nematode worm</name>
    <dbReference type="NCBI Taxonomy" id="6303"/>
    <lineage>
        <taxon>Eukaryota</taxon>
        <taxon>Metazoa</taxon>
        <taxon>Ecdysozoa</taxon>
        <taxon>Nematoda</taxon>
        <taxon>Chromadorea</taxon>
        <taxon>Rhabditida</taxon>
        <taxon>Tylenchina</taxon>
        <taxon>Tylenchomorpha</taxon>
        <taxon>Tylenchoidea</taxon>
        <taxon>Meloidogynidae</taxon>
        <taxon>Meloidogyninae</taxon>
        <taxon>Meloidogyne</taxon>
        <taxon>Meloidogyne incognita group</taxon>
    </lineage>
</organism>
<dbReference type="AlphaFoldDB" id="A0A915LNL2"/>
<evidence type="ECO:0000256" key="1">
    <source>
        <dbReference type="ARBA" id="ARBA00025758"/>
    </source>
</evidence>
<accession>A0A915LNL2</accession>
<dbReference type="WBParaSite" id="scaffold13565_cov263.g16944">
    <property type="protein sequence ID" value="scaffold13565_cov263.g16944"/>
    <property type="gene ID" value="scaffold13565_cov263.g16944"/>
</dbReference>
<feature type="domain" description="Rho-GAP" evidence="2">
    <location>
        <begin position="216"/>
        <end position="375"/>
    </location>
</feature>
<dbReference type="SUPFAM" id="SSF48350">
    <property type="entry name" value="GTPase activation domain, GAP"/>
    <property type="match status" value="1"/>
</dbReference>
<sequence>MDYDDDSDEPMDLDQHQRKFFDVGPFDPRRVDLNKPAMTAEEYLKQVIVDRSQQPAIAVASNLSLIMAQSSTSATTSRITNCLENQLEIFTTRFGPDSEWRTAKVNEFSLNRSLLEEKKAPPDILANIKLPTPGDSLGWCQLCFERRIPELDINEEDKEKLEKFAHHKGIPPMLGLVRCLNDNLYVIENGHSRAILEWIYALLLVVKKPLLQDVIARLRDFCRKCREWRSQMDEDELDKIYELRLDLEGIFRVSSPKSRLDELELMANSEKRDEIDAHEAAGLLKRFLHHLPENMASLNQHILTQQLKPKFEQIASGVLLHLMFNLSQPLVKTFLLNSISTNICENNNNNSSEGNEQQKTIITTTALFDVVDFKP</sequence>
<dbReference type="InterPro" id="IPR035426">
    <property type="entry name" value="Gemin2/Brr1"/>
</dbReference>
<reference evidence="4" key="1">
    <citation type="submission" date="2022-11" db="UniProtKB">
        <authorList>
            <consortium name="WormBaseParasite"/>
        </authorList>
    </citation>
    <scope>IDENTIFICATION</scope>
</reference>
<evidence type="ECO:0000313" key="4">
    <source>
        <dbReference type="WBParaSite" id="scaffold13565_cov263.g16944"/>
    </source>
</evidence>
<dbReference type="Proteomes" id="UP000887561">
    <property type="component" value="Unplaced"/>
</dbReference>
<evidence type="ECO:0000313" key="3">
    <source>
        <dbReference type="Proteomes" id="UP000887561"/>
    </source>
</evidence>
<dbReference type="Pfam" id="PF04938">
    <property type="entry name" value="SIP1"/>
    <property type="match status" value="1"/>
</dbReference>